<organism evidence="1 2">
    <name type="scientific">Botrytis paeoniae</name>
    <dbReference type="NCBI Taxonomy" id="278948"/>
    <lineage>
        <taxon>Eukaryota</taxon>
        <taxon>Fungi</taxon>
        <taxon>Dikarya</taxon>
        <taxon>Ascomycota</taxon>
        <taxon>Pezizomycotina</taxon>
        <taxon>Leotiomycetes</taxon>
        <taxon>Helotiales</taxon>
        <taxon>Sclerotiniaceae</taxon>
        <taxon>Botrytis</taxon>
    </lineage>
</organism>
<sequence>MSYHSGLNTYNLIWKMYTSYIIFHPDKNPFAFLGWKNDQCSSPLFLLHMSECLDNSGNPNDEYINTREGISVRKCRPWLQFSLFSLFVRKEHMGDFVHQGVGFLYSVSSSIVRSFRAHSKGIALVGAEGVEFRTFHIADLKDFFNDDEHVLILQRWVFMDCHELVYRETLQKLLSTYVKSLVTLPQNRDFDKSEIATLVQSRTYYLAFDAKPMIRDIRDRIGTLLATGSAELHAKENTFEYIDT</sequence>
<name>A0A4Z1FWP5_9HELO</name>
<proteinExistence type="predicted"/>
<dbReference type="EMBL" id="PQXI01000038">
    <property type="protein sequence ID" value="TGO27690.1"/>
    <property type="molecule type" value="Genomic_DNA"/>
</dbReference>
<evidence type="ECO:0000313" key="1">
    <source>
        <dbReference type="EMBL" id="TGO27690.1"/>
    </source>
</evidence>
<keyword evidence="2" id="KW-1185">Reference proteome</keyword>
<evidence type="ECO:0000313" key="2">
    <source>
        <dbReference type="Proteomes" id="UP000297910"/>
    </source>
</evidence>
<dbReference type="AlphaFoldDB" id="A0A4Z1FWP5"/>
<dbReference type="Proteomes" id="UP000297910">
    <property type="component" value="Unassembled WGS sequence"/>
</dbReference>
<reference evidence="1 2" key="1">
    <citation type="submission" date="2017-12" db="EMBL/GenBank/DDBJ databases">
        <title>Comparative genomics of Botrytis spp.</title>
        <authorList>
            <person name="Valero-Jimenez C.A."/>
            <person name="Tapia P."/>
            <person name="Veloso J."/>
            <person name="Silva-Moreno E."/>
            <person name="Staats M."/>
            <person name="Valdes J.H."/>
            <person name="Van Kan J.A.L."/>
        </authorList>
    </citation>
    <scope>NUCLEOTIDE SEQUENCE [LARGE SCALE GENOMIC DNA]</scope>
    <source>
        <strain evidence="1 2">Bp0003</strain>
    </source>
</reference>
<protein>
    <submittedName>
        <fullName evidence="1">Uncharacterized protein</fullName>
    </submittedName>
</protein>
<gene>
    <name evidence="1" type="ORF">BPAE_0038g00360</name>
</gene>
<comment type="caution">
    <text evidence="1">The sequence shown here is derived from an EMBL/GenBank/DDBJ whole genome shotgun (WGS) entry which is preliminary data.</text>
</comment>
<accession>A0A4Z1FWP5</accession>